<feature type="chain" id="PRO_5044894674" description="Fibronectin type-III domain-containing protein" evidence="3">
    <location>
        <begin position="18"/>
        <end position="375"/>
    </location>
</feature>
<keyword evidence="6" id="KW-1185">Reference proteome</keyword>
<feature type="compositionally biased region" description="Gly residues" evidence="1">
    <location>
        <begin position="325"/>
        <end position="345"/>
    </location>
</feature>
<dbReference type="InterPro" id="IPR036116">
    <property type="entry name" value="FN3_sf"/>
</dbReference>
<evidence type="ECO:0000313" key="6">
    <source>
        <dbReference type="Proteomes" id="UP001591681"/>
    </source>
</evidence>
<dbReference type="InterPro" id="IPR013783">
    <property type="entry name" value="Ig-like_fold"/>
</dbReference>
<evidence type="ECO:0000256" key="1">
    <source>
        <dbReference type="SAM" id="MobiDB-lite"/>
    </source>
</evidence>
<organism evidence="5 6">
    <name type="scientific">Coilia grayii</name>
    <name type="common">Gray's grenadier anchovy</name>
    <dbReference type="NCBI Taxonomy" id="363190"/>
    <lineage>
        <taxon>Eukaryota</taxon>
        <taxon>Metazoa</taxon>
        <taxon>Chordata</taxon>
        <taxon>Craniata</taxon>
        <taxon>Vertebrata</taxon>
        <taxon>Euteleostomi</taxon>
        <taxon>Actinopterygii</taxon>
        <taxon>Neopterygii</taxon>
        <taxon>Teleostei</taxon>
        <taxon>Clupei</taxon>
        <taxon>Clupeiformes</taxon>
        <taxon>Clupeoidei</taxon>
        <taxon>Engraulidae</taxon>
        <taxon>Coilinae</taxon>
        <taxon>Coilia</taxon>
    </lineage>
</organism>
<dbReference type="InterPro" id="IPR050650">
    <property type="entry name" value="Type-II_Cytokine-TF_Rcpt"/>
</dbReference>
<dbReference type="Proteomes" id="UP001591681">
    <property type="component" value="Unassembled WGS sequence"/>
</dbReference>
<accession>A0ABD1IPR1</accession>
<sequence length="375" mass="40526">MRLTGFCILCTASAVFCQVLRPPSPPEGVDLKRDQALLTWTSHTHTRNTTYTVQYRSREDGVWRGVPGCVNTAEERCDFAAMATELYGAALRVRAQHDNASSPWQQSSKLVRCVHTRVCSPEVELLASPGYLSVQIDRSHSDCSHSDCSHSDCSHSDCSLRDEYGGHLTYRVLSHTAQHNNQVVCVGCGRSVRVEGVSAGERVCVQVQYMIYLQPHGTLSAPLCQTIPQSEWDREVFLASLLVCVFAALVVTTVCCYCLIRRYHTHIKELLTPIHTPDVLQGFSCGAVRPMAAVPLEESVDRISCVEEGEEEGGSTSGSPRGRAHTGGLGSGSGSQWGSGSGSGLGSDWSQSELAVRDDSEGEGGSGYNSGTPLL</sequence>
<dbReference type="Pfam" id="PF01108">
    <property type="entry name" value="Tissue_fac"/>
    <property type="match status" value="1"/>
</dbReference>
<dbReference type="CDD" id="cd00063">
    <property type="entry name" value="FN3"/>
    <property type="match status" value="1"/>
</dbReference>
<keyword evidence="2" id="KW-1133">Transmembrane helix</keyword>
<evidence type="ECO:0000256" key="2">
    <source>
        <dbReference type="SAM" id="Phobius"/>
    </source>
</evidence>
<feature type="transmembrane region" description="Helical" evidence="2">
    <location>
        <begin position="236"/>
        <end position="260"/>
    </location>
</feature>
<name>A0ABD1IPR1_9TELE</name>
<keyword evidence="2" id="KW-0812">Transmembrane</keyword>
<feature type="region of interest" description="Disordered" evidence="1">
    <location>
        <begin position="306"/>
        <end position="375"/>
    </location>
</feature>
<reference evidence="5 6" key="1">
    <citation type="submission" date="2024-09" db="EMBL/GenBank/DDBJ databases">
        <title>A chromosome-level genome assembly of Gray's grenadier anchovy, Coilia grayii.</title>
        <authorList>
            <person name="Fu Z."/>
        </authorList>
    </citation>
    <scope>NUCLEOTIDE SEQUENCE [LARGE SCALE GENOMIC DNA]</scope>
    <source>
        <strain evidence="5">G4</strain>
        <tissue evidence="5">Muscle</tissue>
    </source>
</reference>
<feature type="domain" description="Fibronectin type-III" evidence="4">
    <location>
        <begin position="3"/>
        <end position="104"/>
    </location>
</feature>
<keyword evidence="3" id="KW-0732">Signal</keyword>
<dbReference type="SUPFAM" id="SSF49265">
    <property type="entry name" value="Fibronectin type III"/>
    <property type="match status" value="2"/>
</dbReference>
<evidence type="ECO:0000256" key="3">
    <source>
        <dbReference type="SAM" id="SignalP"/>
    </source>
</evidence>
<protein>
    <recommendedName>
        <fullName evidence="4">Fibronectin type-III domain-containing protein</fullName>
    </recommendedName>
</protein>
<dbReference type="PANTHER" id="PTHR20859:SF53">
    <property type="entry name" value="INTERLEUKIN-22 RECEPTOR SUBUNIT ALPHA-1"/>
    <property type="match status" value="1"/>
</dbReference>
<evidence type="ECO:0000259" key="4">
    <source>
        <dbReference type="Pfam" id="PF01108"/>
    </source>
</evidence>
<evidence type="ECO:0000313" key="5">
    <source>
        <dbReference type="EMBL" id="KAL2076978.1"/>
    </source>
</evidence>
<dbReference type="InterPro" id="IPR003961">
    <property type="entry name" value="FN3_dom"/>
</dbReference>
<dbReference type="AlphaFoldDB" id="A0ABD1IPR1"/>
<gene>
    <name evidence="5" type="ORF">ACEWY4_027437</name>
</gene>
<proteinExistence type="predicted"/>
<dbReference type="EMBL" id="JBHFQA010000030">
    <property type="protein sequence ID" value="KAL2076978.1"/>
    <property type="molecule type" value="Genomic_DNA"/>
</dbReference>
<dbReference type="PANTHER" id="PTHR20859">
    <property type="entry name" value="INTERFERON/INTERLEUKIN RECEPTOR"/>
    <property type="match status" value="1"/>
</dbReference>
<dbReference type="Gene3D" id="2.60.40.10">
    <property type="entry name" value="Immunoglobulins"/>
    <property type="match status" value="2"/>
</dbReference>
<keyword evidence="2" id="KW-0472">Membrane</keyword>
<feature type="signal peptide" evidence="3">
    <location>
        <begin position="1"/>
        <end position="17"/>
    </location>
</feature>
<comment type="caution">
    <text evidence="5">The sequence shown here is derived from an EMBL/GenBank/DDBJ whole genome shotgun (WGS) entry which is preliminary data.</text>
</comment>